<evidence type="ECO:0000313" key="1">
    <source>
        <dbReference type="EMBL" id="PWN54366.1"/>
    </source>
</evidence>
<name>A0ACD0P8M1_9BASI</name>
<feature type="non-terminal residue" evidence="1">
    <location>
        <position position="1"/>
    </location>
</feature>
<reference evidence="1 2" key="1">
    <citation type="journal article" date="2018" name="Mol. Biol. Evol.">
        <title>Broad Genomic Sampling Reveals a Smut Pathogenic Ancestry of the Fungal Clade Ustilaginomycotina.</title>
        <authorList>
            <person name="Kijpornyongpan T."/>
            <person name="Mondo S.J."/>
            <person name="Barry K."/>
            <person name="Sandor L."/>
            <person name="Lee J."/>
            <person name="Lipzen A."/>
            <person name="Pangilinan J."/>
            <person name="LaButti K."/>
            <person name="Hainaut M."/>
            <person name="Henrissat B."/>
            <person name="Grigoriev I.V."/>
            <person name="Spatafora J.W."/>
            <person name="Aime M.C."/>
        </authorList>
    </citation>
    <scope>NUCLEOTIDE SEQUENCE [LARGE SCALE GENOMIC DNA]</scope>
    <source>
        <strain evidence="1 2">SA 807</strain>
    </source>
</reference>
<evidence type="ECO:0000313" key="2">
    <source>
        <dbReference type="Proteomes" id="UP000245626"/>
    </source>
</evidence>
<dbReference type="EMBL" id="KZ819687">
    <property type="protein sequence ID" value="PWN54366.1"/>
    <property type="molecule type" value="Genomic_DNA"/>
</dbReference>
<accession>A0ACD0P8M1</accession>
<sequence>IRAIAHRIVHGAALNHPLLVSGDPASKSLEMLEQISTFAPLHNFAALGLIKACLEIFKGKGKVPENYACFDTVFHAELPAEVRTYPIHPHAAASGLPGGMELRKWGFHGLAYASVLSQMARHLGKPENEVSIIAAHLGSGTSLCAIAKGKPVDTTMGLTPLEGLPGSTRSGSVDPALSHHIVPSREPCSEGAKISKRPWVLNTQSGFKALAGTTIFSDVVKLTKDEEADPAQRAAAQLTFDLFVDRVVGYLGSYYFKLSSHGAIDAVVFSGGIGENSVELRESLADKLASTPICISNADEGHQVQRSSGVSRITYAGLKPGEMTGIPWFICEVSEWIAL</sequence>
<organism evidence="1 2">
    <name type="scientific">Violaceomyces palustris</name>
    <dbReference type="NCBI Taxonomy" id="1673888"/>
    <lineage>
        <taxon>Eukaryota</taxon>
        <taxon>Fungi</taxon>
        <taxon>Dikarya</taxon>
        <taxon>Basidiomycota</taxon>
        <taxon>Ustilaginomycotina</taxon>
        <taxon>Ustilaginomycetes</taxon>
        <taxon>Violaceomycetales</taxon>
        <taxon>Violaceomycetaceae</taxon>
        <taxon>Violaceomyces</taxon>
    </lineage>
</organism>
<gene>
    <name evidence="1" type="ORF">IE53DRAFT_308475</name>
</gene>
<dbReference type="Proteomes" id="UP000245626">
    <property type="component" value="Unassembled WGS sequence"/>
</dbReference>
<proteinExistence type="predicted"/>
<protein>
    <submittedName>
        <fullName evidence="1">Actin-like ATPase domain-containing protein</fullName>
    </submittedName>
</protein>
<keyword evidence="2" id="KW-1185">Reference proteome</keyword>